<comment type="subcellular location">
    <subcellularLocation>
        <location evidence="1">Membrane</location>
        <topology evidence="1">Multi-pass membrane protein</topology>
    </subcellularLocation>
</comment>
<dbReference type="InterPro" id="IPR048254">
    <property type="entry name" value="CDP_ALCOHOL_P_TRANSF_CS"/>
</dbReference>
<evidence type="ECO:0000256" key="2">
    <source>
        <dbReference type="ARBA" id="ARBA00010441"/>
    </source>
</evidence>
<keyword evidence="3" id="KW-0444">Lipid biosynthesis</keyword>
<keyword evidence="5 12" id="KW-0812">Transmembrane</keyword>
<feature type="transmembrane region" description="Helical" evidence="12">
    <location>
        <begin position="118"/>
        <end position="137"/>
    </location>
</feature>
<dbReference type="Proteomes" id="UP001501736">
    <property type="component" value="Unassembled WGS sequence"/>
</dbReference>
<keyword evidence="14" id="KW-1185">Reference proteome</keyword>
<keyword evidence="4 11" id="KW-0808">Transferase</keyword>
<dbReference type="Pfam" id="PF01066">
    <property type="entry name" value="CDP-OH_P_transf"/>
    <property type="match status" value="1"/>
</dbReference>
<keyword evidence="6 12" id="KW-1133">Transmembrane helix</keyword>
<keyword evidence="7" id="KW-0443">Lipid metabolism</keyword>
<keyword evidence="9" id="KW-0594">Phospholipid biosynthesis</keyword>
<dbReference type="RefSeq" id="WP_344717564.1">
    <property type="nucleotide sequence ID" value="NZ_BAAAYG010000002.1"/>
</dbReference>
<name>A0ABP6RC21_9MICC</name>
<dbReference type="PROSITE" id="PS00379">
    <property type="entry name" value="CDP_ALCOHOL_P_TRANSF"/>
    <property type="match status" value="1"/>
</dbReference>
<dbReference type="InterPro" id="IPR050324">
    <property type="entry name" value="CDP-alcohol_PTase-I"/>
</dbReference>
<dbReference type="InterPro" id="IPR004570">
    <property type="entry name" value="Phosphatidylglycerol_P_synth"/>
</dbReference>
<keyword evidence="10" id="KW-1208">Phospholipid metabolism</keyword>
<evidence type="ECO:0000256" key="7">
    <source>
        <dbReference type="ARBA" id="ARBA00023098"/>
    </source>
</evidence>
<comment type="caution">
    <text evidence="13">The sequence shown here is derived from an EMBL/GenBank/DDBJ whole genome shotgun (WGS) entry which is preliminary data.</text>
</comment>
<dbReference type="Gene3D" id="1.20.120.1760">
    <property type="match status" value="1"/>
</dbReference>
<evidence type="ECO:0000256" key="8">
    <source>
        <dbReference type="ARBA" id="ARBA00023136"/>
    </source>
</evidence>
<dbReference type="PANTHER" id="PTHR14269">
    <property type="entry name" value="CDP-DIACYLGLYCEROL--GLYCEROL-3-PHOSPHATE 3-PHOSPHATIDYLTRANSFERASE-RELATED"/>
    <property type="match status" value="1"/>
</dbReference>
<dbReference type="PIRSF" id="PIRSF000847">
    <property type="entry name" value="Phos_ph_gly_syn"/>
    <property type="match status" value="1"/>
</dbReference>
<evidence type="ECO:0000256" key="5">
    <source>
        <dbReference type="ARBA" id="ARBA00022692"/>
    </source>
</evidence>
<evidence type="ECO:0000313" key="14">
    <source>
        <dbReference type="Proteomes" id="UP001501736"/>
    </source>
</evidence>
<sequence>MRLIGAGTREGFDYTVRRTFWTVPNVVTVLRLTLVPAFIHLILAEELVAAVVVLVVLGGTDWVDGWIARRFDQHSTVGRWLDPLADRLSVAIVAATLVAVGIAPLWFVLSILVPDAMLAINAAVLFAGSPELAVTVLGKVRTAALMLGAPLVLLARAEVLPGAGWTPIAESVLAAGCLMHILAAVDYLRRAHRQARRLRAQGIDPRDRSRWVAGEQT</sequence>
<proteinExistence type="inferred from homology"/>
<evidence type="ECO:0000256" key="4">
    <source>
        <dbReference type="ARBA" id="ARBA00022679"/>
    </source>
</evidence>
<reference evidence="14" key="1">
    <citation type="journal article" date="2019" name="Int. J. Syst. Evol. Microbiol.">
        <title>The Global Catalogue of Microorganisms (GCM) 10K type strain sequencing project: providing services to taxonomists for standard genome sequencing and annotation.</title>
        <authorList>
            <consortium name="The Broad Institute Genomics Platform"/>
            <consortium name="The Broad Institute Genome Sequencing Center for Infectious Disease"/>
            <person name="Wu L."/>
            <person name="Ma J."/>
        </authorList>
    </citation>
    <scope>NUCLEOTIDE SEQUENCE [LARGE SCALE GENOMIC DNA]</scope>
    <source>
        <strain evidence="14">JCM 11483</strain>
    </source>
</reference>
<keyword evidence="8 12" id="KW-0472">Membrane</keyword>
<evidence type="ECO:0000256" key="9">
    <source>
        <dbReference type="ARBA" id="ARBA00023209"/>
    </source>
</evidence>
<feature type="transmembrane region" description="Helical" evidence="12">
    <location>
        <begin position="47"/>
        <end position="67"/>
    </location>
</feature>
<organism evidence="13 14">
    <name type="scientific">Nesterenkonia halobia</name>
    <dbReference type="NCBI Taxonomy" id="37922"/>
    <lineage>
        <taxon>Bacteria</taxon>
        <taxon>Bacillati</taxon>
        <taxon>Actinomycetota</taxon>
        <taxon>Actinomycetes</taxon>
        <taxon>Micrococcales</taxon>
        <taxon>Micrococcaceae</taxon>
        <taxon>Nesterenkonia</taxon>
    </lineage>
</organism>
<evidence type="ECO:0000256" key="11">
    <source>
        <dbReference type="RuleBase" id="RU003750"/>
    </source>
</evidence>
<evidence type="ECO:0000256" key="6">
    <source>
        <dbReference type="ARBA" id="ARBA00022989"/>
    </source>
</evidence>
<evidence type="ECO:0000256" key="3">
    <source>
        <dbReference type="ARBA" id="ARBA00022516"/>
    </source>
</evidence>
<dbReference type="EMBL" id="BAAAYG010000002">
    <property type="protein sequence ID" value="GAA3279994.1"/>
    <property type="molecule type" value="Genomic_DNA"/>
</dbReference>
<dbReference type="InterPro" id="IPR000462">
    <property type="entry name" value="CDP-OH_P_trans"/>
</dbReference>
<comment type="similarity">
    <text evidence="2 11">Belongs to the CDP-alcohol phosphatidyltransferase class-I family.</text>
</comment>
<dbReference type="InterPro" id="IPR043130">
    <property type="entry name" value="CDP-OH_PTrfase_TM_dom"/>
</dbReference>
<evidence type="ECO:0000256" key="12">
    <source>
        <dbReference type="SAM" id="Phobius"/>
    </source>
</evidence>
<gene>
    <name evidence="13" type="ORF">GCM10020260_03720</name>
</gene>
<evidence type="ECO:0000256" key="1">
    <source>
        <dbReference type="ARBA" id="ARBA00004141"/>
    </source>
</evidence>
<feature type="transmembrane region" description="Helical" evidence="12">
    <location>
        <begin position="88"/>
        <end position="112"/>
    </location>
</feature>
<protein>
    <submittedName>
        <fullName evidence="13">CDP-alcohol phosphatidyltransferase family protein</fullName>
    </submittedName>
</protein>
<feature type="transmembrane region" description="Helical" evidence="12">
    <location>
        <begin position="20"/>
        <end position="41"/>
    </location>
</feature>
<accession>A0ABP6RC21</accession>
<dbReference type="PANTHER" id="PTHR14269:SF62">
    <property type="entry name" value="CDP-DIACYLGLYCEROL--GLYCEROL-3-PHOSPHATE 3-PHOSPHATIDYLTRANSFERASE 1, CHLOROPLASTIC"/>
    <property type="match status" value="1"/>
</dbReference>
<evidence type="ECO:0000313" key="13">
    <source>
        <dbReference type="EMBL" id="GAA3279994.1"/>
    </source>
</evidence>
<evidence type="ECO:0000256" key="10">
    <source>
        <dbReference type="ARBA" id="ARBA00023264"/>
    </source>
</evidence>